<evidence type="ECO:0000256" key="13">
    <source>
        <dbReference type="ARBA" id="ARBA00023125"/>
    </source>
</evidence>
<evidence type="ECO:0000256" key="12">
    <source>
        <dbReference type="ARBA" id="ARBA00022932"/>
    </source>
</evidence>
<dbReference type="Gene3D" id="3.40.50.1010">
    <property type="entry name" value="5'-nuclease"/>
    <property type="match status" value="1"/>
</dbReference>
<keyword evidence="6 17" id="KW-0548">Nucleotidyltransferase</keyword>
<evidence type="ECO:0000259" key="19">
    <source>
        <dbReference type="SMART" id="SM00474"/>
    </source>
</evidence>
<dbReference type="Pfam" id="PF02739">
    <property type="entry name" value="5_3_exonuc_N"/>
    <property type="match status" value="1"/>
</dbReference>
<dbReference type="FunFam" id="3.30.420.10:FF:000026">
    <property type="entry name" value="DNA polymerase I"/>
    <property type="match status" value="1"/>
</dbReference>
<feature type="domain" description="3'-5' exonuclease" evidence="19">
    <location>
        <begin position="312"/>
        <end position="499"/>
    </location>
</feature>
<sequence>MSEQHLPIILVDGSSYLYRAFFASQQANLSTRDGFPTGAVRVVTSMLRSLLKQYPQSPVTVIFDAKGKTFRDELFAEYKAHRPSMPDDLRVQVEPIHNIVRAMGIELLVEEGVEADDVIGTLAREATEKQRPVIISTGDKDMAQLVNEHVTLINTMTDTCMDVAGVKEKFGIPPELVIDLLALQGDKVDNIPGVPGVGEKTALALLQGIGGIQALYQNLDQIADLPFRGAKSMAAKLEAHRKEAELSYLLATIKTDVPLHIKLEDIPCPKPDTAALIALFREFEFRSWIEELEAGESVAVEASQQPVMETDYQVILSWDELESWLARLQTAELFALDTETTSLNYMQAELVGLSFAIKPGEAAYLPLAHDYVGAPAQLDRNQVLERFKPLLEDPQRPKVGQHIKYDMNVLARYGIKLQGVVADTMLESYVLNSTAGRHDMDSLADRYLGFKTTSFEEVAGKGKNQLTFNQVDLDIATPYAAEDADITLRLHQRMTGQLAQEGRLAELLDSLEVPLIPVLAKIERNGARVDATLLSKHSRELEIRLKELEQQAFELAGEPFNLGSPKQLQVILFEKQGIPVRKKTPKGAPSTAEEVLQELALDYPLPKVIIEHRGLSKLKSTYTDKLPLMINPDTGRIHTSYHQAVTATGRLSSSDPNLQNIPIRTQEGRRIRQAFIAPEGYRIVAADYSQIELRIMAHLSGDEGLLQAFAKGEDIHRATAAEVFGVELEQVSTEQRRSAKAINFGLIYGMSAFGLARQLGVGRNDAQRYIDHYFATYPGVQRYMDETRELAHEKGYVETLLGRRLYLPEINSKNGMRRQAAERTAINAPMQGTAADIIKQAMLDVDNWLEQSQFDAKMIMQVHDELVFEVAEADVTDFIVRVTQTMEQAVSLKVPLLVEADAGLNWDEAH</sequence>
<evidence type="ECO:0000313" key="24">
    <source>
        <dbReference type="Proteomes" id="UP000325606"/>
    </source>
</evidence>
<dbReference type="EC" id="2.7.7.7" evidence="3 16"/>
<dbReference type="SMART" id="SM00475">
    <property type="entry name" value="53EXOc"/>
    <property type="match status" value="1"/>
</dbReference>
<dbReference type="PROSITE" id="PS00447">
    <property type="entry name" value="DNA_POLYMERASE_A"/>
    <property type="match status" value="1"/>
</dbReference>
<dbReference type="Gene3D" id="3.30.70.370">
    <property type="match status" value="1"/>
</dbReference>
<dbReference type="InterPro" id="IPR043502">
    <property type="entry name" value="DNA/RNA_pol_sf"/>
</dbReference>
<dbReference type="Gene3D" id="3.30.420.10">
    <property type="entry name" value="Ribonuclease H-like superfamily/Ribonuclease H"/>
    <property type="match status" value="1"/>
</dbReference>
<evidence type="ECO:0000256" key="7">
    <source>
        <dbReference type="ARBA" id="ARBA00022705"/>
    </source>
</evidence>
<dbReference type="InterPro" id="IPR002421">
    <property type="entry name" value="5-3_exonuclease"/>
</dbReference>
<dbReference type="SMART" id="SM00474">
    <property type="entry name" value="35EXOc"/>
    <property type="match status" value="1"/>
</dbReference>
<dbReference type="SUPFAM" id="SSF56672">
    <property type="entry name" value="DNA/RNA polymerases"/>
    <property type="match status" value="1"/>
</dbReference>
<dbReference type="InterPro" id="IPR002298">
    <property type="entry name" value="DNA_polymerase_A"/>
</dbReference>
<evidence type="ECO:0000256" key="14">
    <source>
        <dbReference type="ARBA" id="ARBA00023204"/>
    </source>
</evidence>
<accession>A0A5J6LHZ7</accession>
<dbReference type="PRINTS" id="PR00868">
    <property type="entry name" value="DNAPOLI"/>
</dbReference>
<keyword evidence="24" id="KW-1185">Reference proteome</keyword>
<dbReference type="InterPro" id="IPR008918">
    <property type="entry name" value="HhH2"/>
</dbReference>
<dbReference type="GO" id="GO:0006302">
    <property type="term" value="P:double-strand break repair"/>
    <property type="evidence" value="ECO:0007669"/>
    <property type="project" value="TreeGrafter"/>
</dbReference>
<dbReference type="CDD" id="cd08637">
    <property type="entry name" value="DNA_pol_A_pol_I_C"/>
    <property type="match status" value="1"/>
</dbReference>
<dbReference type="SUPFAM" id="SSF53098">
    <property type="entry name" value="Ribonuclease H-like"/>
    <property type="match status" value="1"/>
</dbReference>
<dbReference type="PANTHER" id="PTHR10133">
    <property type="entry name" value="DNA POLYMERASE I"/>
    <property type="match status" value="1"/>
</dbReference>
<dbReference type="Pfam" id="PF01612">
    <property type="entry name" value="DNA_pol_A_exo1"/>
    <property type="match status" value="1"/>
</dbReference>
<evidence type="ECO:0000256" key="4">
    <source>
        <dbReference type="ARBA" id="ARBA00020311"/>
    </source>
</evidence>
<comment type="catalytic activity">
    <reaction evidence="15 17">
        <text>DNA(n) + a 2'-deoxyribonucleoside 5'-triphosphate = DNA(n+1) + diphosphate</text>
        <dbReference type="Rhea" id="RHEA:22508"/>
        <dbReference type="Rhea" id="RHEA-COMP:17339"/>
        <dbReference type="Rhea" id="RHEA-COMP:17340"/>
        <dbReference type="ChEBI" id="CHEBI:33019"/>
        <dbReference type="ChEBI" id="CHEBI:61560"/>
        <dbReference type="ChEBI" id="CHEBI:173112"/>
        <dbReference type="EC" id="2.7.7.7"/>
    </reaction>
</comment>
<keyword evidence="9 17" id="KW-0227">DNA damage</keyword>
<dbReference type="FunFam" id="1.20.1060.10:FF:000001">
    <property type="entry name" value="DNA polymerase I"/>
    <property type="match status" value="1"/>
</dbReference>
<keyword evidence="18" id="KW-0175">Coiled coil</keyword>
<dbReference type="SUPFAM" id="SSF88723">
    <property type="entry name" value="PIN domain-like"/>
    <property type="match status" value="1"/>
</dbReference>
<evidence type="ECO:0000256" key="8">
    <source>
        <dbReference type="ARBA" id="ARBA00022722"/>
    </source>
</evidence>
<dbReference type="EMBL" id="CP044222">
    <property type="protein sequence ID" value="QEW08219.1"/>
    <property type="molecule type" value="Genomic_DNA"/>
</dbReference>
<dbReference type="InterPro" id="IPR020046">
    <property type="entry name" value="5-3_exonucl_a-hlix_arch_N"/>
</dbReference>
<dbReference type="InterPro" id="IPR036279">
    <property type="entry name" value="5-3_exonuclease_C_sf"/>
</dbReference>
<dbReference type="GO" id="GO:0006261">
    <property type="term" value="P:DNA-templated DNA replication"/>
    <property type="evidence" value="ECO:0007669"/>
    <property type="project" value="UniProtKB-UniRule"/>
</dbReference>
<dbReference type="CDD" id="cd06139">
    <property type="entry name" value="DNA_polA_I_Ecoli_like_exo"/>
    <property type="match status" value="1"/>
</dbReference>
<feature type="domain" description="DNA-directed DNA polymerase family A palm" evidence="22">
    <location>
        <begin position="668"/>
        <end position="874"/>
    </location>
</feature>
<dbReference type="InterPro" id="IPR029060">
    <property type="entry name" value="PIN-like_dom_sf"/>
</dbReference>
<comment type="function">
    <text evidence="17">In addition to polymerase activity, this DNA polymerase exhibits 3'-5' and 5'-3' exonuclease activity.</text>
</comment>
<dbReference type="InterPro" id="IPR012337">
    <property type="entry name" value="RNaseH-like_sf"/>
</dbReference>
<feature type="domain" description="5'-3' exonuclease" evidence="20">
    <location>
        <begin position="6"/>
        <end position="269"/>
    </location>
</feature>
<dbReference type="GO" id="GO:0003887">
    <property type="term" value="F:DNA-directed DNA polymerase activity"/>
    <property type="evidence" value="ECO:0007669"/>
    <property type="project" value="UniProtKB-UniRule"/>
</dbReference>
<feature type="coiled-coil region" evidence="18">
    <location>
        <begin position="531"/>
        <end position="558"/>
    </location>
</feature>
<dbReference type="GO" id="GO:0003677">
    <property type="term" value="F:DNA binding"/>
    <property type="evidence" value="ECO:0007669"/>
    <property type="project" value="UniProtKB-UniRule"/>
</dbReference>
<dbReference type="SMART" id="SM00482">
    <property type="entry name" value="POLAc"/>
    <property type="match status" value="1"/>
</dbReference>
<dbReference type="FunFam" id="3.40.50.1010:FF:000001">
    <property type="entry name" value="DNA polymerase I"/>
    <property type="match status" value="1"/>
</dbReference>
<dbReference type="SUPFAM" id="SSF47807">
    <property type="entry name" value="5' to 3' exonuclease, C-terminal subdomain"/>
    <property type="match status" value="1"/>
</dbReference>
<dbReference type="InterPro" id="IPR001098">
    <property type="entry name" value="DNA-dir_DNA_pol_A_palm_dom"/>
</dbReference>
<dbReference type="Gene3D" id="1.20.1060.10">
    <property type="entry name" value="Taq DNA Polymerase, Chain T, domain 4"/>
    <property type="match status" value="1"/>
</dbReference>
<dbReference type="Gene3D" id="1.10.150.20">
    <property type="entry name" value="5' to 3' exonuclease, C-terminal subdomain"/>
    <property type="match status" value="2"/>
</dbReference>
<evidence type="ECO:0000313" key="23">
    <source>
        <dbReference type="EMBL" id="QEW08219.1"/>
    </source>
</evidence>
<dbReference type="AlphaFoldDB" id="A0A5J6LHZ7"/>
<gene>
    <name evidence="17 23" type="primary">polA</name>
    <name evidence="23" type="ORF">F5I99_17940</name>
</gene>
<name>A0A5J6LHZ7_9GAMM</name>
<protein>
    <recommendedName>
        <fullName evidence="4 16">DNA polymerase I</fullName>
        <ecNumber evidence="3 16">2.7.7.7</ecNumber>
    </recommendedName>
</protein>
<evidence type="ECO:0000256" key="11">
    <source>
        <dbReference type="ARBA" id="ARBA00022839"/>
    </source>
</evidence>
<evidence type="ECO:0000256" key="18">
    <source>
        <dbReference type="SAM" id="Coils"/>
    </source>
</evidence>
<evidence type="ECO:0000256" key="1">
    <source>
        <dbReference type="ARBA" id="ARBA00007705"/>
    </source>
</evidence>
<organism evidence="23 24">
    <name type="scientific">Nitrincola iocasae</name>
    <dbReference type="NCBI Taxonomy" id="2614693"/>
    <lineage>
        <taxon>Bacteria</taxon>
        <taxon>Pseudomonadati</taxon>
        <taxon>Pseudomonadota</taxon>
        <taxon>Gammaproteobacteria</taxon>
        <taxon>Oceanospirillales</taxon>
        <taxon>Oceanospirillaceae</taxon>
        <taxon>Nitrincola</taxon>
    </lineage>
</organism>
<evidence type="ECO:0000256" key="17">
    <source>
        <dbReference type="RuleBase" id="RU004460"/>
    </source>
</evidence>
<feature type="domain" description="Exonuclease" evidence="21">
    <location>
        <begin position="332"/>
        <end position="500"/>
    </location>
</feature>
<evidence type="ECO:0000256" key="16">
    <source>
        <dbReference type="NCBIfam" id="TIGR00593"/>
    </source>
</evidence>
<reference evidence="23 24" key="1">
    <citation type="submission" date="2019-09" db="EMBL/GenBank/DDBJ databases">
        <title>Nitrincola iocasae sp. nov., a bacterium isolated from the sediment collected at a cold seep field in South China Sea.</title>
        <authorList>
            <person name="Zhang H."/>
            <person name="Wang H."/>
            <person name="Li C."/>
        </authorList>
    </citation>
    <scope>NUCLEOTIDE SEQUENCE [LARGE SCALE GENOMIC DNA]</scope>
    <source>
        <strain evidence="23 24">KXZD1103</strain>
    </source>
</reference>
<dbReference type="RefSeq" id="WP_151058421.1">
    <property type="nucleotide sequence ID" value="NZ_CP044222.1"/>
</dbReference>
<keyword evidence="12 17" id="KW-0239">DNA-directed DNA polymerase</keyword>
<dbReference type="FunFam" id="1.10.150.20:FF:000002">
    <property type="entry name" value="DNA polymerase I"/>
    <property type="match status" value="1"/>
</dbReference>
<evidence type="ECO:0000259" key="22">
    <source>
        <dbReference type="SMART" id="SM00482"/>
    </source>
</evidence>
<dbReference type="InterPro" id="IPR018320">
    <property type="entry name" value="DNA_polymerase_1"/>
</dbReference>
<evidence type="ECO:0000259" key="20">
    <source>
        <dbReference type="SMART" id="SM00475"/>
    </source>
</evidence>
<dbReference type="InterPro" id="IPR002562">
    <property type="entry name" value="3'-5'_exonuclease_dom"/>
</dbReference>
<dbReference type="InterPro" id="IPR036397">
    <property type="entry name" value="RNaseH_sf"/>
</dbReference>
<dbReference type="CDD" id="cd09898">
    <property type="entry name" value="H3TH_53EXO"/>
    <property type="match status" value="1"/>
</dbReference>
<comment type="subunit">
    <text evidence="2">Single-chain monomer with multiple functions.</text>
</comment>
<dbReference type="KEGG" id="nik:F5I99_17940"/>
<evidence type="ECO:0000256" key="10">
    <source>
        <dbReference type="ARBA" id="ARBA00022801"/>
    </source>
</evidence>
<comment type="similarity">
    <text evidence="1 17">Belongs to the DNA polymerase type-A family.</text>
</comment>
<proteinExistence type="inferred from homology"/>
<dbReference type="FunFam" id="1.10.150.20:FF:000003">
    <property type="entry name" value="DNA polymerase I"/>
    <property type="match status" value="1"/>
</dbReference>
<dbReference type="SMART" id="SM00279">
    <property type="entry name" value="HhH2"/>
    <property type="match status" value="1"/>
</dbReference>
<keyword evidence="10 17" id="KW-0378">Hydrolase</keyword>
<dbReference type="SMART" id="SM00479">
    <property type="entry name" value="EXOIII"/>
    <property type="match status" value="1"/>
</dbReference>
<keyword evidence="7 17" id="KW-0235">DNA replication</keyword>
<dbReference type="GO" id="GO:0008408">
    <property type="term" value="F:3'-5' exonuclease activity"/>
    <property type="evidence" value="ECO:0007669"/>
    <property type="project" value="UniProtKB-UniRule"/>
</dbReference>
<keyword evidence="13 17" id="KW-0238">DNA-binding</keyword>
<dbReference type="InterPro" id="IPR013520">
    <property type="entry name" value="Ribonucl_H"/>
</dbReference>
<dbReference type="NCBIfam" id="TIGR00593">
    <property type="entry name" value="pola"/>
    <property type="match status" value="1"/>
</dbReference>
<dbReference type="InterPro" id="IPR020045">
    <property type="entry name" value="DNA_polI_H3TH"/>
</dbReference>
<evidence type="ECO:0000256" key="15">
    <source>
        <dbReference type="ARBA" id="ARBA00049244"/>
    </source>
</evidence>
<evidence type="ECO:0000256" key="9">
    <source>
        <dbReference type="ARBA" id="ARBA00022763"/>
    </source>
</evidence>
<evidence type="ECO:0000256" key="6">
    <source>
        <dbReference type="ARBA" id="ARBA00022695"/>
    </source>
</evidence>
<dbReference type="Pfam" id="PF01367">
    <property type="entry name" value="5_3_exonuc"/>
    <property type="match status" value="1"/>
</dbReference>
<keyword evidence="11 17" id="KW-0269">Exonuclease</keyword>
<dbReference type="GO" id="GO:0008409">
    <property type="term" value="F:5'-3' exonuclease activity"/>
    <property type="evidence" value="ECO:0007669"/>
    <property type="project" value="UniProtKB-UniRule"/>
</dbReference>
<keyword evidence="8" id="KW-0540">Nuclease</keyword>
<evidence type="ECO:0000256" key="5">
    <source>
        <dbReference type="ARBA" id="ARBA00022679"/>
    </source>
</evidence>
<dbReference type="CDD" id="cd09859">
    <property type="entry name" value="PIN_53EXO"/>
    <property type="match status" value="1"/>
</dbReference>
<dbReference type="Proteomes" id="UP000325606">
    <property type="component" value="Chromosome"/>
</dbReference>
<dbReference type="NCBIfam" id="NF004397">
    <property type="entry name" value="PRK05755.1"/>
    <property type="match status" value="1"/>
</dbReference>
<evidence type="ECO:0000256" key="3">
    <source>
        <dbReference type="ARBA" id="ARBA00012417"/>
    </source>
</evidence>
<dbReference type="PANTHER" id="PTHR10133:SF27">
    <property type="entry name" value="DNA POLYMERASE NU"/>
    <property type="match status" value="1"/>
</dbReference>
<evidence type="ECO:0000256" key="2">
    <source>
        <dbReference type="ARBA" id="ARBA00011541"/>
    </source>
</evidence>
<dbReference type="InterPro" id="IPR019760">
    <property type="entry name" value="DNA-dir_DNA_pol_A_CS"/>
</dbReference>
<dbReference type="Pfam" id="PF00476">
    <property type="entry name" value="DNA_pol_A"/>
    <property type="match status" value="1"/>
</dbReference>
<keyword evidence="14 17" id="KW-0234">DNA repair</keyword>
<keyword evidence="5 17" id="KW-0808">Transferase</keyword>
<evidence type="ECO:0000259" key="21">
    <source>
        <dbReference type="SMART" id="SM00479"/>
    </source>
</evidence>